<sequence length="116" mass="13162">MTSLQVVSEAAKTCGKIPALTEVGVRQGGSLAVSGNKDKRWFSDVSALVRKHHFPYFMTWANFEKMPNNFFAPYMVSDTRGHEMINDFIDFYNESSSIFADGIKYKDMPQPEVINK</sequence>
<dbReference type="GO" id="GO:0004553">
    <property type="term" value="F:hydrolase activity, hydrolyzing O-glycosyl compounds"/>
    <property type="evidence" value="ECO:0007669"/>
    <property type="project" value="InterPro"/>
</dbReference>
<evidence type="ECO:0000256" key="3">
    <source>
        <dbReference type="PROSITE-ProRule" id="PRU01100"/>
    </source>
</evidence>
<dbReference type="InterPro" id="IPR022790">
    <property type="entry name" value="GH26_dom"/>
</dbReference>
<comment type="similarity">
    <text evidence="3">Belongs to the glycosyl hydrolase 26 family.</text>
</comment>
<keyword evidence="1" id="KW-0378">Hydrolase</keyword>
<protein>
    <recommendedName>
        <fullName evidence="4">GH26 domain-containing protein</fullName>
    </recommendedName>
</protein>
<gene>
    <name evidence="5" type="ORF">JBW_04416</name>
</gene>
<dbReference type="Proteomes" id="UP000005361">
    <property type="component" value="Chromosome"/>
</dbReference>
<keyword evidence="2" id="KW-0326">Glycosidase</keyword>
<dbReference type="PROSITE" id="PS51764">
    <property type="entry name" value="GH26"/>
    <property type="match status" value="1"/>
</dbReference>
<comment type="caution">
    <text evidence="3">Lacks conserved residue(s) required for the propagation of feature annotation.</text>
</comment>
<dbReference type="EMBL" id="CP010978">
    <property type="protein sequence ID" value="AJQ29747.1"/>
    <property type="molecule type" value="Genomic_DNA"/>
</dbReference>
<name>I9NM25_9FIRM</name>
<evidence type="ECO:0000313" key="6">
    <source>
        <dbReference type="Proteomes" id="UP000005361"/>
    </source>
</evidence>
<dbReference type="Gene3D" id="3.20.20.80">
    <property type="entry name" value="Glycosidases"/>
    <property type="match status" value="1"/>
</dbReference>
<reference evidence="6" key="2">
    <citation type="submission" date="2015-02" db="EMBL/GenBank/DDBJ databases">
        <title>Complete Genome Sequence of Pelosinus fermentans JBW45.</title>
        <authorList>
            <person name="De Leon K.B."/>
            <person name="Utturkar S.M."/>
            <person name="Camilleri L.B."/>
            <person name="Arkin A.P."/>
            <person name="Fields M.W."/>
            <person name="Brown S.D."/>
            <person name="Wall J.D."/>
        </authorList>
    </citation>
    <scope>NUCLEOTIDE SEQUENCE [LARGE SCALE GENOMIC DNA]</scope>
    <source>
        <strain evidence="6">JBW45</strain>
    </source>
</reference>
<dbReference type="KEGG" id="pft:JBW_04416"/>
<dbReference type="HOGENOM" id="CLU_2094520_0_0_9"/>
<proteinExistence type="inferred from homology"/>
<reference evidence="5 6" key="1">
    <citation type="journal article" date="2015" name="Genome Announc.">
        <title>Complete Genome Sequence of Pelosinus fermentans JBW45, a Member of a Remarkably Competitive Group of Negativicutes in the Firmicutes Phylum.</title>
        <authorList>
            <person name="De Leon K.B."/>
            <person name="Utturkar S.M."/>
            <person name="Camilleri L.B."/>
            <person name="Elias D.A."/>
            <person name="Arkin A.P."/>
            <person name="Fields M.W."/>
            <person name="Brown S.D."/>
            <person name="Wall J.D."/>
        </authorList>
    </citation>
    <scope>NUCLEOTIDE SEQUENCE [LARGE SCALE GENOMIC DNA]</scope>
    <source>
        <strain evidence="5 6">JBW45</strain>
    </source>
</reference>
<accession>I9NM25</accession>
<dbReference type="STRING" id="1192197.JBW_04416"/>
<dbReference type="AlphaFoldDB" id="I9NM25"/>
<evidence type="ECO:0000259" key="4">
    <source>
        <dbReference type="PROSITE" id="PS51764"/>
    </source>
</evidence>
<evidence type="ECO:0000256" key="2">
    <source>
        <dbReference type="ARBA" id="ARBA00023295"/>
    </source>
</evidence>
<evidence type="ECO:0000256" key="1">
    <source>
        <dbReference type="ARBA" id="ARBA00022801"/>
    </source>
</evidence>
<organism evidence="5 6">
    <name type="scientific">Pelosinus fermentans JBW45</name>
    <dbReference type="NCBI Taxonomy" id="1192197"/>
    <lineage>
        <taxon>Bacteria</taxon>
        <taxon>Bacillati</taxon>
        <taxon>Bacillota</taxon>
        <taxon>Negativicutes</taxon>
        <taxon>Selenomonadales</taxon>
        <taxon>Sporomusaceae</taxon>
        <taxon>Pelosinus</taxon>
    </lineage>
</organism>
<feature type="domain" description="GH26" evidence="4">
    <location>
        <begin position="1"/>
        <end position="101"/>
    </location>
</feature>
<evidence type="ECO:0000313" key="5">
    <source>
        <dbReference type="EMBL" id="AJQ29747.1"/>
    </source>
</evidence>